<feature type="region of interest" description="Disordered" evidence="2">
    <location>
        <begin position="106"/>
        <end position="132"/>
    </location>
</feature>
<reference evidence="4" key="3">
    <citation type="submission" date="2015-06" db="UniProtKB">
        <authorList>
            <consortium name="EnsemblMetazoa"/>
        </authorList>
    </citation>
    <scope>IDENTIFICATION</scope>
</reference>
<gene>
    <name evidence="4" type="primary">20206882</name>
    <name evidence="3" type="ORF">HELRODRAFT_178651</name>
</gene>
<feature type="compositionally biased region" description="Basic residues" evidence="2">
    <location>
        <begin position="819"/>
        <end position="829"/>
    </location>
</feature>
<keyword evidence="5" id="KW-1185">Reference proteome</keyword>
<dbReference type="InParanoid" id="T1FDI3"/>
<dbReference type="HOGENOM" id="CLU_273139_0_0_1"/>
<dbReference type="EnsemblMetazoa" id="HelroT178651">
    <property type="protein sequence ID" value="HelroP178651"/>
    <property type="gene ID" value="HelroG178651"/>
</dbReference>
<protein>
    <submittedName>
        <fullName evidence="3 4">Uncharacterized protein</fullName>
    </submittedName>
</protein>
<sequence>MKKIRLHPRYRTLRVTASKTARSLMTNKHIKNSTNNKICAAHLGSGDDNSGDKETKDLIRKDKNVEGDSLSAVQQISIEPNFSNEDFIQIHKNQKKFESFTVSFNEPKEADDNPKEKSPGRQQNDTSSNFTTKKVMFNRESLLYNKYPKEIAGIKVTKKFLLMSKGLSWKNNDSDGKANVEKKTFTKSKPSAINKTTDSDVQAISKCITVVEEVVEEKPGSDEATSVSIHVENPVNICCKDEQTEIDSDLIKNLRDAAEENENQSSSAQVSKNKWTNNGLLLVNQYNGNSRLSAFKQANCKKDLKNAINKNNNEHSSPYEKKPIKMIRESPTNIGYHNSSQNIANASSHDHIRRKHYEVPLVIKSKPTVNENGYDHPNNSEIVADVKKIFRKSSKINDSAAPSKRLFISKIPIYYGNKMKCNHTINRKPLSIQFPAESPQNQINVINEKRVWYKTPLIDEFYRRCDSEKEGDDDVFPESNFQNKSKVSFQGETFKDEEMPIKTNYDGLERMREKEQLKTWFKESNKTATNSLNIREGNTNQDQPPPNYDESKYIRSFSNKTISECDSGTDSNPRTLSLSPRETFVREMKVIKKLCPFDDERDVNNQDLKTKEMKQQNKSKINRHDRKSLEKESFHEKKTNSRHSSKKDFNKTLKSLIKKQDAELRNNLLQILMEETEKKMNEYKMQSQLFDAAPETKKKSVLKNAWYVLREPRKNEVHHGKNETKHDKVSSSYKNSLPDDAYPCKKKKSKSHILNIQNKTRSASGGSEPVTLRKEPVKNTETKQMKNFIEKVQVYKNMFPIEQDEETKAPPGKTSSLVHQKKKSKRVVGKNKDSKPFQTWLKNNIMGPMSNEKDHNEIFQNPMKLYEKCRVCSRKGGTISPSRDIQACQSFINDYGRSESSSSSNNLEMAPPNLKNSYVYQAFHNSQEKKRESSYYNDQFNNSATENNCYYNEQFNSLVTDSSCCDNHFNNSAIKTSVCNDQFNNSATENACYYNDQHNNSTESTCCYGDQFHNSVVNTCYTDQFNNSTVNNYCYNDDQFNNSATANINEVTTEAFPSNRLAQGKPIKQNLYVNQNQETLKRKNANKCESDFYNRLGRINRRPMTISMLPFNEDASAVRRRPIPLNSYHRSAKMCEKEIFTSPETIRTSSDGSNNINYSSNNSVHERRNKAPLKISQILL</sequence>
<reference evidence="3 5" key="2">
    <citation type="journal article" date="2013" name="Nature">
        <title>Insights into bilaterian evolution from three spiralian genomes.</title>
        <authorList>
            <person name="Simakov O."/>
            <person name="Marletaz F."/>
            <person name="Cho S.J."/>
            <person name="Edsinger-Gonzales E."/>
            <person name="Havlak P."/>
            <person name="Hellsten U."/>
            <person name="Kuo D.H."/>
            <person name="Larsson T."/>
            <person name="Lv J."/>
            <person name="Arendt D."/>
            <person name="Savage R."/>
            <person name="Osoegawa K."/>
            <person name="de Jong P."/>
            <person name="Grimwood J."/>
            <person name="Chapman J.A."/>
            <person name="Shapiro H."/>
            <person name="Aerts A."/>
            <person name="Otillar R.P."/>
            <person name="Terry A.Y."/>
            <person name="Boore J.L."/>
            <person name="Grigoriev I.V."/>
            <person name="Lindberg D.R."/>
            <person name="Seaver E.C."/>
            <person name="Weisblat D.A."/>
            <person name="Putnam N.H."/>
            <person name="Rokhsar D.S."/>
        </authorList>
    </citation>
    <scope>NUCLEOTIDE SEQUENCE</scope>
</reference>
<organism evidence="4 5">
    <name type="scientific">Helobdella robusta</name>
    <name type="common">Californian leech</name>
    <dbReference type="NCBI Taxonomy" id="6412"/>
    <lineage>
        <taxon>Eukaryota</taxon>
        <taxon>Metazoa</taxon>
        <taxon>Spiralia</taxon>
        <taxon>Lophotrochozoa</taxon>
        <taxon>Annelida</taxon>
        <taxon>Clitellata</taxon>
        <taxon>Hirudinea</taxon>
        <taxon>Rhynchobdellida</taxon>
        <taxon>Glossiphoniidae</taxon>
        <taxon>Helobdella</taxon>
    </lineage>
</organism>
<proteinExistence type="predicted"/>
<dbReference type="CTD" id="20206882"/>
<feature type="region of interest" description="Disordered" evidence="2">
    <location>
        <begin position="528"/>
        <end position="548"/>
    </location>
</feature>
<accession>T1FDI3</accession>
<feature type="compositionally biased region" description="Basic and acidic residues" evidence="2">
    <location>
        <begin position="716"/>
        <end position="729"/>
    </location>
</feature>
<dbReference type="Proteomes" id="UP000015101">
    <property type="component" value="Unassembled WGS sequence"/>
</dbReference>
<dbReference type="GeneID" id="20206882"/>
<feature type="compositionally biased region" description="Low complexity" evidence="2">
    <location>
        <begin position="1149"/>
        <end position="1163"/>
    </location>
</feature>
<feature type="compositionally biased region" description="Polar residues" evidence="2">
    <location>
        <begin position="752"/>
        <end position="765"/>
    </location>
</feature>
<evidence type="ECO:0000313" key="3">
    <source>
        <dbReference type="EMBL" id="ESN96851.1"/>
    </source>
</evidence>
<evidence type="ECO:0000313" key="5">
    <source>
        <dbReference type="Proteomes" id="UP000015101"/>
    </source>
</evidence>
<feature type="coiled-coil region" evidence="1">
    <location>
        <begin position="659"/>
        <end position="686"/>
    </location>
</feature>
<reference evidence="5" key="1">
    <citation type="submission" date="2012-12" db="EMBL/GenBank/DDBJ databases">
        <authorList>
            <person name="Hellsten U."/>
            <person name="Grimwood J."/>
            <person name="Chapman J.A."/>
            <person name="Shapiro H."/>
            <person name="Aerts A."/>
            <person name="Otillar R.P."/>
            <person name="Terry A.Y."/>
            <person name="Boore J.L."/>
            <person name="Simakov O."/>
            <person name="Marletaz F."/>
            <person name="Cho S.-J."/>
            <person name="Edsinger-Gonzales E."/>
            <person name="Havlak P."/>
            <person name="Kuo D.-H."/>
            <person name="Larsson T."/>
            <person name="Lv J."/>
            <person name="Arendt D."/>
            <person name="Savage R."/>
            <person name="Osoegawa K."/>
            <person name="de Jong P."/>
            <person name="Lindberg D.R."/>
            <person name="Seaver E.C."/>
            <person name="Weisblat D.A."/>
            <person name="Putnam N.H."/>
            <person name="Grigoriev I.V."/>
            <person name="Rokhsar D.S."/>
        </authorList>
    </citation>
    <scope>NUCLEOTIDE SEQUENCE</scope>
</reference>
<feature type="region of interest" description="Disordered" evidence="2">
    <location>
        <begin position="605"/>
        <end position="649"/>
    </location>
</feature>
<dbReference type="AlphaFoldDB" id="T1FDI3"/>
<feature type="region of interest" description="Disordered" evidence="2">
    <location>
        <begin position="716"/>
        <end position="776"/>
    </location>
</feature>
<dbReference type="EMBL" id="KB097487">
    <property type="protein sequence ID" value="ESN96851.1"/>
    <property type="molecule type" value="Genomic_DNA"/>
</dbReference>
<evidence type="ECO:0000256" key="1">
    <source>
        <dbReference type="SAM" id="Coils"/>
    </source>
</evidence>
<feature type="region of interest" description="Disordered" evidence="2">
    <location>
        <begin position="1145"/>
        <end position="1171"/>
    </location>
</feature>
<feature type="compositionally biased region" description="Basic and acidic residues" evidence="2">
    <location>
        <begin position="627"/>
        <end position="639"/>
    </location>
</feature>
<evidence type="ECO:0000313" key="4">
    <source>
        <dbReference type="EnsemblMetazoa" id="HelroP178651"/>
    </source>
</evidence>
<name>T1FDI3_HELRO</name>
<feature type="compositionally biased region" description="Basic and acidic residues" evidence="2">
    <location>
        <begin position="106"/>
        <end position="119"/>
    </location>
</feature>
<dbReference type="RefSeq" id="XP_009024995.1">
    <property type="nucleotide sequence ID" value="XM_009026747.1"/>
</dbReference>
<feature type="compositionally biased region" description="Polar residues" evidence="2">
    <location>
        <begin position="120"/>
        <end position="132"/>
    </location>
</feature>
<evidence type="ECO:0000256" key="2">
    <source>
        <dbReference type="SAM" id="MobiDB-lite"/>
    </source>
</evidence>
<feature type="compositionally biased region" description="Polar residues" evidence="2">
    <location>
        <begin position="528"/>
        <end position="542"/>
    </location>
</feature>
<keyword evidence="1" id="KW-0175">Coiled coil</keyword>
<feature type="region of interest" description="Disordered" evidence="2">
    <location>
        <begin position="805"/>
        <end position="832"/>
    </location>
</feature>
<feature type="compositionally biased region" description="Basic and acidic residues" evidence="2">
    <location>
        <begin position="605"/>
        <end position="615"/>
    </location>
</feature>
<dbReference type="EMBL" id="AMQM01006524">
    <property type="status" value="NOT_ANNOTATED_CDS"/>
    <property type="molecule type" value="Genomic_DNA"/>
</dbReference>
<dbReference type="KEGG" id="hro:HELRODRAFT_178651"/>